<keyword evidence="2" id="KW-0808">Transferase</keyword>
<evidence type="ECO:0000313" key="2">
    <source>
        <dbReference type="EMBL" id="EMF80421.1"/>
    </source>
</evidence>
<evidence type="ECO:0000313" key="3">
    <source>
        <dbReference type="Proteomes" id="UP000011770"/>
    </source>
</evidence>
<dbReference type="InterPro" id="IPR016181">
    <property type="entry name" value="Acyl_CoA_acyltransferase"/>
</dbReference>
<proteinExistence type="predicted"/>
<dbReference type="InterPro" id="IPR000182">
    <property type="entry name" value="GNAT_dom"/>
</dbReference>
<comment type="caution">
    <text evidence="2">The sequence shown here is derived from an EMBL/GenBank/DDBJ whole genome shotgun (WGS) entry which is preliminary data.</text>
</comment>
<name>M3GU26_9LEPT</name>
<dbReference type="Gene3D" id="3.40.630.30">
    <property type="match status" value="1"/>
</dbReference>
<organism evidence="2 3">
    <name type="scientific">Leptospira weilii serovar Topaz str. LT2116</name>
    <dbReference type="NCBI Taxonomy" id="1088540"/>
    <lineage>
        <taxon>Bacteria</taxon>
        <taxon>Pseudomonadati</taxon>
        <taxon>Spirochaetota</taxon>
        <taxon>Spirochaetia</taxon>
        <taxon>Leptospirales</taxon>
        <taxon>Leptospiraceae</taxon>
        <taxon>Leptospira</taxon>
    </lineage>
</organism>
<accession>M3GU26</accession>
<dbReference type="AlphaFoldDB" id="M3GU26"/>
<dbReference type="GO" id="GO:0016747">
    <property type="term" value="F:acyltransferase activity, transferring groups other than amino-acyl groups"/>
    <property type="evidence" value="ECO:0007669"/>
    <property type="project" value="InterPro"/>
</dbReference>
<dbReference type="Pfam" id="PF00583">
    <property type="entry name" value="Acetyltransf_1"/>
    <property type="match status" value="1"/>
</dbReference>
<dbReference type="EMBL" id="AHOR02000057">
    <property type="protein sequence ID" value="EMF80421.1"/>
    <property type="molecule type" value="Genomic_DNA"/>
</dbReference>
<evidence type="ECO:0000259" key="1">
    <source>
        <dbReference type="PROSITE" id="PS51186"/>
    </source>
</evidence>
<dbReference type="Proteomes" id="UP000011770">
    <property type="component" value="Unassembled WGS sequence"/>
</dbReference>
<dbReference type="PROSITE" id="PS51186">
    <property type="entry name" value="GNAT"/>
    <property type="match status" value="1"/>
</dbReference>
<sequence length="119" mass="13942">MIEDHKKWFSSKLNNSGTKMFILEERQIPVGQIRFDLEEVEGVYYIDYSISEKYRGKGLGKKILLLGLKSHESFNQEKLIYRAFVKKNNQASIKCFTSVGFTFFSQTPDCIIFELDNKR</sequence>
<feature type="domain" description="N-acetyltransferase" evidence="1">
    <location>
        <begin position="1"/>
        <end position="119"/>
    </location>
</feature>
<reference evidence="2 3" key="1">
    <citation type="submission" date="2013-01" db="EMBL/GenBank/DDBJ databases">
        <authorList>
            <person name="Harkins D.M."/>
            <person name="Durkin A.S."/>
            <person name="Brinkac L.M."/>
            <person name="Haft D.H."/>
            <person name="Selengut J.D."/>
            <person name="Sanka R."/>
            <person name="DePew J."/>
            <person name="Purushe J."/>
            <person name="Tulsiani S.M."/>
            <person name="Graham G.C."/>
            <person name="Burns M.-A."/>
            <person name="Dohnt M.F."/>
            <person name="Smythe L.D."/>
            <person name="McKay D.B."/>
            <person name="Craig S.B."/>
            <person name="Vinetz J.M."/>
            <person name="Sutton G.G."/>
            <person name="Nierman W.C."/>
            <person name="Fouts D.E."/>
        </authorList>
    </citation>
    <scope>NUCLEOTIDE SEQUENCE [LARGE SCALE GENOMIC DNA]</scope>
    <source>
        <strain evidence="2 3">LT2116</strain>
    </source>
</reference>
<protein>
    <submittedName>
        <fullName evidence="2">Acetyltransferase (GNAT) domain protein</fullName>
    </submittedName>
</protein>
<dbReference type="SUPFAM" id="SSF55729">
    <property type="entry name" value="Acyl-CoA N-acyltransferases (Nat)"/>
    <property type="match status" value="1"/>
</dbReference>
<gene>
    <name evidence="2" type="ORF">LEP1GSC188_4639</name>
</gene>